<dbReference type="InterPro" id="IPR050559">
    <property type="entry name" value="P-Pant_transferase_sf"/>
</dbReference>
<dbReference type="PANTHER" id="PTHR12215:SF10">
    <property type="entry name" value="L-AMINOADIPATE-SEMIALDEHYDE DEHYDROGENASE-PHOSPHOPANTETHEINYL TRANSFERASE"/>
    <property type="match status" value="1"/>
</dbReference>
<dbReference type="SUPFAM" id="SSF56214">
    <property type="entry name" value="4'-phosphopantetheinyl transferase"/>
    <property type="match status" value="1"/>
</dbReference>
<dbReference type="PANTHER" id="PTHR12215">
    <property type="entry name" value="PHOSPHOPANTETHEINE TRANSFERASE"/>
    <property type="match status" value="1"/>
</dbReference>
<protein>
    <submittedName>
        <fullName evidence="4">4'-phosphopantetheinyl transferase superfamily protein</fullName>
    </submittedName>
</protein>
<name>A0ABS9MLU8_9FIRM</name>
<evidence type="ECO:0000256" key="2">
    <source>
        <dbReference type="ARBA" id="ARBA00022679"/>
    </source>
</evidence>
<dbReference type="InterPro" id="IPR037143">
    <property type="entry name" value="4-PPantetheinyl_Trfase_dom_sf"/>
</dbReference>
<evidence type="ECO:0000313" key="5">
    <source>
        <dbReference type="Proteomes" id="UP001298681"/>
    </source>
</evidence>
<proteinExistence type="inferred from homology"/>
<dbReference type="RefSeq" id="WP_172749512.1">
    <property type="nucleotide sequence ID" value="NZ_JAKNHQ010000022.1"/>
</dbReference>
<organism evidence="4 5">
    <name type="scientific">Anaeromassilibacillus senegalensis</name>
    <dbReference type="NCBI Taxonomy" id="1673717"/>
    <lineage>
        <taxon>Bacteria</taxon>
        <taxon>Bacillati</taxon>
        <taxon>Bacillota</taxon>
        <taxon>Clostridia</taxon>
        <taxon>Eubacteriales</taxon>
        <taxon>Acutalibacteraceae</taxon>
        <taxon>Anaeromassilibacillus</taxon>
    </lineage>
</organism>
<dbReference type="EMBL" id="JAKNHQ010000022">
    <property type="protein sequence ID" value="MCG4611777.1"/>
    <property type="molecule type" value="Genomic_DNA"/>
</dbReference>
<reference evidence="4 5" key="1">
    <citation type="submission" date="2022-01" db="EMBL/GenBank/DDBJ databases">
        <title>Collection of gut derived symbiotic bacterial strains cultured from healthy donors.</title>
        <authorList>
            <person name="Lin H."/>
            <person name="Kohout C."/>
            <person name="Waligurski E."/>
            <person name="Pamer E.G."/>
        </authorList>
    </citation>
    <scope>NUCLEOTIDE SEQUENCE [LARGE SCALE GENOMIC DNA]</scope>
    <source>
        <strain evidence="4 5">DFI.7.58</strain>
    </source>
</reference>
<dbReference type="Pfam" id="PF01648">
    <property type="entry name" value="ACPS"/>
    <property type="match status" value="1"/>
</dbReference>
<dbReference type="Gene3D" id="3.90.470.20">
    <property type="entry name" value="4'-phosphopantetheinyl transferase domain"/>
    <property type="match status" value="1"/>
</dbReference>
<comment type="caution">
    <text evidence="4">The sequence shown here is derived from an EMBL/GenBank/DDBJ whole genome shotgun (WGS) entry which is preliminary data.</text>
</comment>
<gene>
    <name evidence="4" type="ORF">L0P57_12650</name>
</gene>
<evidence type="ECO:0000259" key="3">
    <source>
        <dbReference type="Pfam" id="PF01648"/>
    </source>
</evidence>
<accession>A0ABS9MLU8</accession>
<keyword evidence="2 4" id="KW-0808">Transferase</keyword>
<dbReference type="InterPro" id="IPR008278">
    <property type="entry name" value="4-PPantetheinyl_Trfase_dom"/>
</dbReference>
<dbReference type="Proteomes" id="UP001298681">
    <property type="component" value="Unassembled WGS sequence"/>
</dbReference>
<dbReference type="GO" id="GO:0016740">
    <property type="term" value="F:transferase activity"/>
    <property type="evidence" value="ECO:0007669"/>
    <property type="project" value="UniProtKB-KW"/>
</dbReference>
<evidence type="ECO:0000256" key="1">
    <source>
        <dbReference type="ARBA" id="ARBA00010990"/>
    </source>
</evidence>
<feature type="domain" description="4'-phosphopantetheinyl transferase" evidence="3">
    <location>
        <begin position="2"/>
        <end position="67"/>
    </location>
</feature>
<keyword evidence="5" id="KW-1185">Reference proteome</keyword>
<comment type="similarity">
    <text evidence="1">Belongs to the P-Pant transferase superfamily. Gsp/Sfp/HetI/AcpT family.</text>
</comment>
<sequence>MDIEAVRPYSERLTYRCLAPVEREQLLGDSREREEAFFRFWTLKESYGKALGTGLGYPLREVSFHLGDPPKSNVPGYFFIQKVINKKFILSVCKKGIPPEQTVTVLRHLPERIGGITYEDGSIAKPEGFG</sequence>
<evidence type="ECO:0000313" key="4">
    <source>
        <dbReference type="EMBL" id="MCG4611777.1"/>
    </source>
</evidence>